<evidence type="ECO:0000313" key="1">
    <source>
        <dbReference type="EMBL" id="MEB3512121.1"/>
    </source>
</evidence>
<keyword evidence="2" id="KW-1185">Reference proteome</keyword>
<proteinExistence type="predicted"/>
<dbReference type="Proteomes" id="UP001348098">
    <property type="component" value="Unassembled WGS sequence"/>
</dbReference>
<dbReference type="RefSeq" id="WP_195081141.1">
    <property type="nucleotide sequence ID" value="NZ_JAYESH010000006.1"/>
</dbReference>
<reference evidence="1 2" key="1">
    <citation type="submission" date="2023-12" db="EMBL/GenBank/DDBJ databases">
        <title>novel species in genus Nocarida.</title>
        <authorList>
            <person name="Li Z."/>
        </authorList>
    </citation>
    <scope>NUCLEOTIDE SEQUENCE [LARGE SCALE GENOMIC DNA]</scope>
    <source>
        <strain evidence="1 2">CDC186</strain>
    </source>
</reference>
<gene>
    <name evidence="1" type="ORF">U3653_18995</name>
</gene>
<dbReference type="EMBL" id="JAYKYQ010000007">
    <property type="protein sequence ID" value="MEB3512121.1"/>
    <property type="molecule type" value="Genomic_DNA"/>
</dbReference>
<comment type="caution">
    <text evidence="1">The sequence shown here is derived from an EMBL/GenBank/DDBJ whole genome shotgun (WGS) entry which is preliminary data.</text>
</comment>
<sequence>MTDDPIEVLRRWTDSGGIWRVAGRRSGSVTVALYQCTGGEEVDRLVSSDPELIRYLGDRSSSED</sequence>
<accession>A0ABU6AXB3</accession>
<protein>
    <submittedName>
        <fullName evidence="1">Uncharacterized protein</fullName>
    </submittedName>
</protein>
<organism evidence="1 2">
    <name type="scientific">Nocardia implantans</name>
    <dbReference type="NCBI Taxonomy" id="3108168"/>
    <lineage>
        <taxon>Bacteria</taxon>
        <taxon>Bacillati</taxon>
        <taxon>Actinomycetota</taxon>
        <taxon>Actinomycetes</taxon>
        <taxon>Mycobacteriales</taxon>
        <taxon>Nocardiaceae</taxon>
        <taxon>Nocardia</taxon>
    </lineage>
</organism>
<evidence type="ECO:0000313" key="2">
    <source>
        <dbReference type="Proteomes" id="UP001348098"/>
    </source>
</evidence>
<name>A0ABU6AXB3_9NOCA</name>